<dbReference type="STRING" id="1173061.A0A0J9YHB6"/>
<feature type="compositionally biased region" description="Low complexity" evidence="6">
    <location>
        <begin position="399"/>
        <end position="414"/>
    </location>
</feature>
<dbReference type="GO" id="GO:0071541">
    <property type="term" value="C:eukaryotic translation initiation factor 3 complex, eIF3m"/>
    <property type="evidence" value="ECO:0007669"/>
    <property type="project" value="UniProtKB-UniRule"/>
</dbReference>
<dbReference type="HAMAP" id="MF_03012">
    <property type="entry name" value="eIF3m"/>
    <property type="match status" value="1"/>
</dbReference>
<feature type="region of interest" description="Disordered" evidence="6">
    <location>
        <begin position="389"/>
        <end position="414"/>
    </location>
</feature>
<dbReference type="Pfam" id="PF18005">
    <property type="entry name" value="eIF3m_C_helix"/>
    <property type="match status" value="1"/>
</dbReference>
<feature type="domain" description="PCI" evidence="7">
    <location>
        <begin position="191"/>
        <end position="352"/>
    </location>
</feature>
<dbReference type="GO" id="GO:0033290">
    <property type="term" value="C:eukaryotic 48S preinitiation complex"/>
    <property type="evidence" value="ECO:0007669"/>
    <property type="project" value="UniProtKB-UniRule"/>
</dbReference>
<dbReference type="InterPro" id="IPR000717">
    <property type="entry name" value="PCI_dom"/>
</dbReference>
<comment type="caution">
    <text evidence="8">The sequence shown here is derived from an EMBL/GenBank/DDBJ whole genome shotgun (WGS) entry which is preliminary data.</text>
</comment>
<dbReference type="InterPro" id="IPR027528">
    <property type="entry name" value="eIF3m"/>
</dbReference>
<name>A0A0J9YHB6_GEOCN</name>
<organism evidence="8 9">
    <name type="scientific">Geotrichum candidum</name>
    <name type="common">Oospora lactis</name>
    <name type="synonym">Dipodascus geotrichum</name>
    <dbReference type="NCBI Taxonomy" id="1173061"/>
    <lineage>
        <taxon>Eukaryota</taxon>
        <taxon>Fungi</taxon>
        <taxon>Dikarya</taxon>
        <taxon>Ascomycota</taxon>
        <taxon>Saccharomycotina</taxon>
        <taxon>Dipodascomycetes</taxon>
        <taxon>Dipodascales</taxon>
        <taxon>Dipodascaceae</taxon>
        <taxon>Geotrichum</taxon>
    </lineage>
</organism>
<dbReference type="GO" id="GO:0003743">
    <property type="term" value="F:translation initiation factor activity"/>
    <property type="evidence" value="ECO:0007669"/>
    <property type="project" value="UniProtKB-UniRule"/>
</dbReference>
<dbReference type="InterPro" id="IPR040750">
    <property type="entry name" value="eIF3m_C_helix"/>
</dbReference>
<comment type="function">
    <text evidence="5">Component of the eukaryotic translation initiation factor 3 (eIF-3) complex, which is involved in protein synthesis of a specialized repertoire of mRNAs and, together with other initiation factors, stimulates binding of mRNA and methionyl-tRNAi to the 40S ribosome. The eIF-3 complex specifically targets and initiates translation of a subset of mRNAs involved in cell proliferation.</text>
</comment>
<dbReference type="GO" id="GO:0016282">
    <property type="term" value="C:eukaryotic 43S preinitiation complex"/>
    <property type="evidence" value="ECO:0007669"/>
    <property type="project" value="UniProtKB-UniRule"/>
</dbReference>
<dbReference type="EMBL" id="CCBN010000001">
    <property type="protein sequence ID" value="CDO51174.1"/>
    <property type="molecule type" value="Genomic_DNA"/>
</dbReference>
<evidence type="ECO:0000256" key="4">
    <source>
        <dbReference type="ARBA" id="ARBA00022917"/>
    </source>
</evidence>
<gene>
    <name evidence="8" type="ORF">BN980_GECA01s02001g</name>
</gene>
<dbReference type="PROSITE" id="PS50250">
    <property type="entry name" value="PCI"/>
    <property type="match status" value="1"/>
</dbReference>
<evidence type="ECO:0000313" key="9">
    <source>
        <dbReference type="Proteomes" id="UP000242525"/>
    </source>
</evidence>
<comment type="subunit">
    <text evidence="5">Component of the eukaryotic translation initiation factor 3 (eIF-3) complex.</text>
</comment>
<evidence type="ECO:0000256" key="1">
    <source>
        <dbReference type="ARBA" id="ARBA00008482"/>
    </source>
</evidence>
<dbReference type="GO" id="GO:0001732">
    <property type="term" value="P:formation of cytoplasmic translation initiation complex"/>
    <property type="evidence" value="ECO:0007669"/>
    <property type="project" value="UniProtKB-UniRule"/>
</dbReference>
<evidence type="ECO:0000256" key="3">
    <source>
        <dbReference type="ARBA" id="ARBA00022540"/>
    </source>
</evidence>
<comment type="subcellular location">
    <subcellularLocation>
        <location evidence="5">Cytoplasm</location>
    </subcellularLocation>
</comment>
<dbReference type="PANTHER" id="PTHR15350">
    <property type="entry name" value="COP9 SIGNALOSOME COMPLEX SUBUNIT 7/DENDRITIC CELL PROTEIN GA17"/>
    <property type="match status" value="1"/>
</dbReference>
<evidence type="ECO:0000256" key="2">
    <source>
        <dbReference type="ARBA" id="ARBA00022490"/>
    </source>
</evidence>
<dbReference type="PANTHER" id="PTHR15350:SF2">
    <property type="entry name" value="EUKARYOTIC TRANSLATION INITIATION FACTOR 3 SUBUNIT M"/>
    <property type="match status" value="1"/>
</dbReference>
<keyword evidence="3 5" id="KW-0396">Initiation factor</keyword>
<comment type="similarity">
    <text evidence="1">Belongs to the CSN7/EIF3M family. CSN7 subfamily.</text>
</comment>
<sequence length="414" mass="45855">MAYVQNYMVVDGVLKDLVEDIAAYIDKLSPEASFSSFIQERLVDSDESAFNNPEEIFKAIAERSAVLSQAPERDFEPQYNLVLHILTFSSNLTAILPIVLKNLSTPPSYPNGPILSLAVLSNLFNILPVSSPLRYQVFLAILDTAAATNNFGLIIAQLNSLPTWLQEWNVDEQAIRDIYVKISDTLTASKDSQIAYQHLLSAVSSQSSSTAPNPLASKLVQIALASESIFDFDDLFALESVQALKSSATDLYSLLENVATGNYKPLSSVDEKFLTANKFDRAQLERKARILALSKAASQSTQRTIPYTVFASAIEVSIDEIEVWIIDAIRAGLIEGRLSQMSQSFSVHRATPVGTFGAEEWKFVDNKLASWRSGLKDILAVLKTARENAERGEEKMKKQQQQQQQQQQQPVVAK</sequence>
<evidence type="ECO:0000256" key="6">
    <source>
        <dbReference type="SAM" id="MobiDB-lite"/>
    </source>
</evidence>
<evidence type="ECO:0000256" key="5">
    <source>
        <dbReference type="HAMAP-Rule" id="MF_03012"/>
    </source>
</evidence>
<proteinExistence type="inferred from homology"/>
<dbReference type="Proteomes" id="UP000242525">
    <property type="component" value="Unassembled WGS sequence"/>
</dbReference>
<evidence type="ECO:0000259" key="7">
    <source>
        <dbReference type="PROSITE" id="PS50250"/>
    </source>
</evidence>
<dbReference type="InterPro" id="IPR045237">
    <property type="entry name" value="COPS7/eIF3m"/>
</dbReference>
<keyword evidence="2 5" id="KW-0963">Cytoplasm</keyword>
<protein>
    <recommendedName>
        <fullName evidence="5">Eukaryotic translation initiation factor 3 subunit M</fullName>
        <shortName evidence="5">eIF3m</shortName>
    </recommendedName>
</protein>
<keyword evidence="4 5" id="KW-0648">Protein biosynthesis</keyword>
<keyword evidence="9" id="KW-1185">Reference proteome</keyword>
<dbReference type="SMART" id="SM00088">
    <property type="entry name" value="PINT"/>
    <property type="match status" value="1"/>
</dbReference>
<dbReference type="OrthoDB" id="10267031at2759"/>
<dbReference type="Pfam" id="PF01399">
    <property type="entry name" value="PCI"/>
    <property type="match status" value="1"/>
</dbReference>
<reference evidence="8" key="1">
    <citation type="submission" date="2014-03" db="EMBL/GenBank/DDBJ databases">
        <authorList>
            <person name="Casaregola S."/>
        </authorList>
    </citation>
    <scope>NUCLEOTIDE SEQUENCE [LARGE SCALE GENOMIC DNA]</scope>
    <source>
        <strain evidence="8">CLIB 918</strain>
    </source>
</reference>
<accession>A0A0J9YHB6</accession>
<comment type="similarity">
    <text evidence="5">Belongs to the eIF-3 subunit M family.</text>
</comment>
<dbReference type="AlphaFoldDB" id="A0A0J9YHB6"/>
<evidence type="ECO:0000313" key="8">
    <source>
        <dbReference type="EMBL" id="CDO51174.1"/>
    </source>
</evidence>